<evidence type="ECO:0000313" key="3">
    <source>
        <dbReference type="EMBL" id="CEP77610.1"/>
    </source>
</evidence>
<evidence type="ECO:0008006" key="5">
    <source>
        <dbReference type="Google" id="ProtNLM"/>
    </source>
</evidence>
<dbReference type="EMBL" id="LN824141">
    <property type="protein sequence ID" value="CEP77610.1"/>
    <property type="molecule type" value="Genomic_DNA"/>
</dbReference>
<dbReference type="OrthoDB" id="47298at2"/>
<gene>
    <name evidence="3" type="ORF">DTL3_0279</name>
</gene>
<sequence>MPLTEQNDYGTISISENVLKDMVYKTVEKYLKEEKIFNEKIQKDLQKSIKVSVNDDTSVSIYLKIPAKYGENIVEYSKRAQKKIKDELEKLAQVYVSNIDITIETISKPEEIEEEFEEFMEEETEKELAEEEDSSKVEDEEEKNKQNE</sequence>
<reference evidence="4" key="1">
    <citation type="submission" date="2014-11" db="EMBL/GenBank/DDBJ databases">
        <authorList>
            <person name="Wibberg D."/>
        </authorList>
    </citation>
    <scope>NUCLEOTIDE SEQUENCE [LARGE SCALE GENOMIC DNA]</scope>
    <source>
        <strain evidence="4">L3</strain>
    </source>
</reference>
<dbReference type="Proteomes" id="UP000032809">
    <property type="component" value="Chromosome I"/>
</dbReference>
<dbReference type="InterPro" id="IPR005531">
    <property type="entry name" value="Asp23"/>
</dbReference>
<comment type="similarity">
    <text evidence="1">Belongs to the asp23 family.</text>
</comment>
<evidence type="ECO:0000313" key="4">
    <source>
        <dbReference type="Proteomes" id="UP000032809"/>
    </source>
</evidence>
<dbReference type="RefSeq" id="WP_045087205.1">
    <property type="nucleotide sequence ID" value="NZ_LN824141.1"/>
</dbReference>
<dbReference type="KEGG" id="dtn:DTL3_0279"/>
<evidence type="ECO:0000256" key="1">
    <source>
        <dbReference type="ARBA" id="ARBA00005721"/>
    </source>
</evidence>
<accession>A0A0C7P037</accession>
<feature type="compositionally biased region" description="Acidic residues" evidence="2">
    <location>
        <begin position="114"/>
        <end position="133"/>
    </location>
</feature>
<evidence type="ECO:0000256" key="2">
    <source>
        <dbReference type="SAM" id="MobiDB-lite"/>
    </source>
</evidence>
<dbReference type="HOGENOM" id="CLU_1755837_0_0_0"/>
<organism evidence="3 4">
    <name type="scientific">Defluviitoga tunisiensis</name>
    <dbReference type="NCBI Taxonomy" id="1006576"/>
    <lineage>
        <taxon>Bacteria</taxon>
        <taxon>Thermotogati</taxon>
        <taxon>Thermotogota</taxon>
        <taxon>Thermotogae</taxon>
        <taxon>Petrotogales</taxon>
        <taxon>Petrotogaceae</taxon>
        <taxon>Defluviitoga</taxon>
    </lineage>
</organism>
<dbReference type="STRING" id="1006576.DTL3_0279"/>
<name>A0A0C7P037_DEFTU</name>
<dbReference type="AlphaFoldDB" id="A0A0C7P037"/>
<proteinExistence type="inferred from homology"/>
<feature type="region of interest" description="Disordered" evidence="2">
    <location>
        <begin position="114"/>
        <end position="148"/>
    </location>
</feature>
<dbReference type="Pfam" id="PF03780">
    <property type="entry name" value="Asp23"/>
    <property type="match status" value="1"/>
</dbReference>
<feature type="compositionally biased region" description="Basic and acidic residues" evidence="2">
    <location>
        <begin position="134"/>
        <end position="148"/>
    </location>
</feature>
<protein>
    <recommendedName>
        <fullName evidence="5">Asp23/Gls24 family envelope stress response protein</fullName>
    </recommendedName>
</protein>
<keyword evidence="4" id="KW-1185">Reference proteome</keyword>